<comment type="subcellular location">
    <subcellularLocation>
        <location evidence="1">Nucleus</location>
    </subcellularLocation>
</comment>
<reference evidence="15" key="3">
    <citation type="submission" date="2025-09" db="UniProtKB">
        <authorList>
            <consortium name="Ensembl"/>
        </authorList>
    </citation>
    <scope>IDENTIFICATION</scope>
</reference>
<dbReference type="GO" id="GO:0000724">
    <property type="term" value="P:double-strand break repair via homologous recombination"/>
    <property type="evidence" value="ECO:0000318"/>
    <property type="project" value="GO_Central"/>
</dbReference>
<feature type="domain" description="SP-RING-type" evidence="14">
    <location>
        <begin position="147"/>
        <end position="233"/>
    </location>
</feature>
<evidence type="ECO:0000313" key="16">
    <source>
        <dbReference type="Proteomes" id="UP000001646"/>
    </source>
</evidence>
<evidence type="ECO:0000256" key="2">
    <source>
        <dbReference type="ARBA" id="ARBA00004718"/>
    </source>
</evidence>
<protein>
    <recommendedName>
        <fullName evidence="4">E3 SUMO-protein ligase NSE2</fullName>
    </recommendedName>
    <alternativeName>
        <fullName evidence="11">E3 SUMO-protein transferase NSE2</fullName>
    </alternativeName>
    <alternativeName>
        <fullName evidence="12">Non-structural maintenance of chromosomes element 2 homolog</fullName>
    </alternativeName>
</protein>
<sequence length="239" mass="27455">MSSHCVVSFGSVDTCLSSLKQCQSYISTGMEMATKVAFDLVENRNDIEDINAMEDVMLEYAAMNREVCHYVKAVQETVKQIKQKKPEILPDIKLEVEEKFKTLESTNTDLDLQRDEKLVHFKDQLRKMKNQFGVHSDPEEIPDLELVDEDIAVTESQVNFICPITQKEMMNPVRNKVCGHTYGEEAILQLLRNREQRKKKVCCPTIGCNNRNVRRSDLVPDEVLRRTIDSQSKQSPSTQ</sequence>
<dbReference type="UniPathway" id="UPA00886"/>
<keyword evidence="6" id="KW-0479">Metal-binding</keyword>
<dbReference type="OrthoDB" id="26899at2759"/>
<dbReference type="Bgee" id="ENSACAG00000010328">
    <property type="expression patterns" value="Expressed in forelimb bud and 13 other cell types or tissues"/>
</dbReference>
<reference evidence="15" key="2">
    <citation type="submission" date="2025-08" db="UniProtKB">
        <authorList>
            <consortium name="Ensembl"/>
        </authorList>
    </citation>
    <scope>IDENTIFICATION</scope>
</reference>
<name>G1KJZ2_ANOCA</name>
<keyword evidence="7 13" id="KW-0863">Zinc-finger</keyword>
<dbReference type="PROSITE" id="PS51044">
    <property type="entry name" value="ZF_SP_RING"/>
    <property type="match status" value="1"/>
</dbReference>
<keyword evidence="5" id="KW-0808">Transferase</keyword>
<dbReference type="GO" id="GO:0016605">
    <property type="term" value="C:PML body"/>
    <property type="evidence" value="ECO:0007669"/>
    <property type="project" value="Ensembl"/>
</dbReference>
<dbReference type="AlphaFoldDB" id="G1KJZ2"/>
<dbReference type="GO" id="GO:0061665">
    <property type="term" value="F:SUMO ligase activity"/>
    <property type="evidence" value="ECO:0000318"/>
    <property type="project" value="GO_Central"/>
</dbReference>
<evidence type="ECO:0000256" key="11">
    <source>
        <dbReference type="ARBA" id="ARBA00031731"/>
    </source>
</evidence>
<dbReference type="GO" id="GO:0000722">
    <property type="term" value="P:telomere maintenance via recombination"/>
    <property type="evidence" value="ECO:0007669"/>
    <property type="project" value="Ensembl"/>
</dbReference>
<dbReference type="Pfam" id="PF11789">
    <property type="entry name" value="zf-Nse"/>
    <property type="match status" value="1"/>
</dbReference>
<organism evidence="15 16">
    <name type="scientific">Anolis carolinensis</name>
    <name type="common">Green anole</name>
    <name type="synonym">American chameleon</name>
    <dbReference type="NCBI Taxonomy" id="28377"/>
    <lineage>
        <taxon>Eukaryota</taxon>
        <taxon>Metazoa</taxon>
        <taxon>Chordata</taxon>
        <taxon>Craniata</taxon>
        <taxon>Vertebrata</taxon>
        <taxon>Euteleostomi</taxon>
        <taxon>Lepidosauria</taxon>
        <taxon>Squamata</taxon>
        <taxon>Bifurcata</taxon>
        <taxon>Unidentata</taxon>
        <taxon>Episquamata</taxon>
        <taxon>Toxicofera</taxon>
        <taxon>Iguania</taxon>
        <taxon>Dactyloidae</taxon>
        <taxon>Anolis</taxon>
    </lineage>
</organism>
<dbReference type="GeneTree" id="ENSGT00390000013961"/>
<reference evidence="15 16" key="1">
    <citation type="submission" date="2009-12" db="EMBL/GenBank/DDBJ databases">
        <title>The Genome Sequence of Anolis carolinensis (Green Anole Lizard).</title>
        <authorList>
            <consortium name="The Genome Sequencing Platform"/>
            <person name="Di Palma F."/>
            <person name="Alfoldi J."/>
            <person name="Heiman D."/>
            <person name="Young S."/>
            <person name="Grabherr M."/>
            <person name="Johnson J."/>
            <person name="Lander E.S."/>
            <person name="Lindblad-Toh K."/>
        </authorList>
    </citation>
    <scope>NUCLEOTIDE SEQUENCE [LARGE SCALE GENOMIC DNA]</scope>
    <source>
        <strain evidence="15 16">JBL SC #1</strain>
    </source>
</reference>
<dbReference type="GO" id="GO:0005634">
    <property type="term" value="C:nucleus"/>
    <property type="evidence" value="ECO:0000318"/>
    <property type="project" value="GO_Central"/>
</dbReference>
<evidence type="ECO:0000256" key="10">
    <source>
        <dbReference type="ARBA" id="ARBA00023242"/>
    </source>
</evidence>
<comment type="pathway">
    <text evidence="2">Protein modification; protein sumoylation.</text>
</comment>
<dbReference type="GeneID" id="100557160"/>
<dbReference type="InParanoid" id="G1KJZ2"/>
<dbReference type="SUPFAM" id="SSF57850">
    <property type="entry name" value="RING/U-box"/>
    <property type="match status" value="1"/>
</dbReference>
<dbReference type="eggNOG" id="KOG2979">
    <property type="taxonomic scope" value="Eukaryota"/>
</dbReference>
<dbReference type="KEGG" id="acs:100557160"/>
<dbReference type="InterPro" id="IPR013083">
    <property type="entry name" value="Znf_RING/FYVE/PHD"/>
</dbReference>
<evidence type="ECO:0000256" key="1">
    <source>
        <dbReference type="ARBA" id="ARBA00004123"/>
    </source>
</evidence>
<evidence type="ECO:0000313" key="15">
    <source>
        <dbReference type="Ensembl" id="ENSACAP00000010131.3"/>
    </source>
</evidence>
<dbReference type="PANTHER" id="PTHR21330">
    <property type="entry name" value="E3 SUMO-PROTEIN LIGASE NSE2"/>
    <property type="match status" value="1"/>
</dbReference>
<dbReference type="GO" id="GO:0034184">
    <property type="term" value="P:positive regulation of maintenance of mitotic sister chromatid cohesion"/>
    <property type="evidence" value="ECO:0007669"/>
    <property type="project" value="Ensembl"/>
</dbReference>
<dbReference type="STRING" id="28377.ENSACAP00000010131"/>
<dbReference type="GO" id="GO:0090398">
    <property type="term" value="P:cellular senescence"/>
    <property type="evidence" value="ECO:0007669"/>
    <property type="project" value="Ensembl"/>
</dbReference>
<dbReference type="InterPro" id="IPR026846">
    <property type="entry name" value="Nse2(Mms21)"/>
</dbReference>
<dbReference type="RefSeq" id="XP_003219443.1">
    <property type="nucleotide sequence ID" value="XM_003219395.4"/>
</dbReference>
<evidence type="ECO:0000256" key="7">
    <source>
        <dbReference type="ARBA" id="ARBA00022771"/>
    </source>
</evidence>
<dbReference type="GO" id="GO:0008270">
    <property type="term" value="F:zinc ion binding"/>
    <property type="evidence" value="ECO:0007669"/>
    <property type="project" value="UniProtKB-KW"/>
</dbReference>
<dbReference type="Gene3D" id="3.30.40.10">
    <property type="entry name" value="Zinc/RING finger domain, C3HC4 (zinc finger)"/>
    <property type="match status" value="1"/>
</dbReference>
<evidence type="ECO:0000256" key="12">
    <source>
        <dbReference type="ARBA" id="ARBA00032533"/>
    </source>
</evidence>
<dbReference type="PANTHER" id="PTHR21330:SF1">
    <property type="entry name" value="E3 SUMO-PROTEIN LIGASE NSE2"/>
    <property type="match status" value="1"/>
</dbReference>
<keyword evidence="9" id="KW-0862">Zinc</keyword>
<dbReference type="CDD" id="cd16651">
    <property type="entry name" value="SPL-RING_NSE2"/>
    <property type="match status" value="1"/>
</dbReference>
<dbReference type="HOGENOM" id="CLU_106543_0_0_1"/>
<evidence type="ECO:0000256" key="3">
    <source>
        <dbReference type="ARBA" id="ARBA00008212"/>
    </source>
</evidence>
<dbReference type="GO" id="GO:0045842">
    <property type="term" value="P:positive regulation of mitotic metaphase/anaphase transition"/>
    <property type="evidence" value="ECO:0007669"/>
    <property type="project" value="Ensembl"/>
</dbReference>
<evidence type="ECO:0000256" key="8">
    <source>
        <dbReference type="ARBA" id="ARBA00022786"/>
    </source>
</evidence>
<dbReference type="Ensembl" id="ENSACAT00000010339.4">
    <property type="protein sequence ID" value="ENSACAP00000010131.3"/>
    <property type="gene ID" value="ENSACAG00000010328.4"/>
</dbReference>
<evidence type="ECO:0000256" key="6">
    <source>
        <dbReference type="ARBA" id="ARBA00022723"/>
    </source>
</evidence>
<dbReference type="GO" id="GO:0000781">
    <property type="term" value="C:chromosome, telomeric region"/>
    <property type="evidence" value="ECO:0007669"/>
    <property type="project" value="Ensembl"/>
</dbReference>
<evidence type="ECO:0000256" key="4">
    <source>
        <dbReference type="ARBA" id="ARBA00020923"/>
    </source>
</evidence>
<evidence type="ECO:0000256" key="5">
    <source>
        <dbReference type="ARBA" id="ARBA00022679"/>
    </source>
</evidence>
<gene>
    <name evidence="15" type="primary">NSMCE2</name>
</gene>
<dbReference type="GO" id="GO:0016925">
    <property type="term" value="P:protein sumoylation"/>
    <property type="evidence" value="ECO:0000318"/>
    <property type="project" value="GO_Central"/>
</dbReference>
<dbReference type="GO" id="GO:0030915">
    <property type="term" value="C:Smc5-Smc6 complex"/>
    <property type="evidence" value="ECO:0000318"/>
    <property type="project" value="GO_Central"/>
</dbReference>
<evidence type="ECO:0000256" key="13">
    <source>
        <dbReference type="PROSITE-ProRule" id="PRU00452"/>
    </source>
</evidence>
<keyword evidence="10" id="KW-0539">Nucleus</keyword>
<proteinExistence type="inferred from homology"/>
<dbReference type="CTD" id="286053"/>
<evidence type="ECO:0000256" key="9">
    <source>
        <dbReference type="ARBA" id="ARBA00022833"/>
    </source>
</evidence>
<dbReference type="Proteomes" id="UP000001646">
    <property type="component" value="Chromosome 4"/>
</dbReference>
<evidence type="ECO:0000259" key="14">
    <source>
        <dbReference type="PROSITE" id="PS51044"/>
    </source>
</evidence>
<accession>G1KJZ2</accession>
<dbReference type="InterPro" id="IPR004181">
    <property type="entry name" value="Znf_MIZ"/>
</dbReference>
<keyword evidence="16" id="KW-1185">Reference proteome</keyword>
<comment type="similarity">
    <text evidence="3">Belongs to the NSE2 family.</text>
</comment>
<keyword evidence="8" id="KW-0833">Ubl conjugation pathway</keyword>